<dbReference type="RefSeq" id="WP_195127428.1">
    <property type="nucleotide sequence ID" value="NZ_JADLQX010000001.1"/>
</dbReference>
<evidence type="ECO:0000313" key="12">
    <source>
        <dbReference type="EMBL" id="MBF6296014.1"/>
    </source>
</evidence>
<gene>
    <name evidence="12" type="ORF">IU459_00460</name>
</gene>
<keyword evidence="8" id="KW-0046">Antibiotic resistance</keyword>
<dbReference type="PROSITE" id="PS00211">
    <property type="entry name" value="ABC_TRANSPORTER_1"/>
    <property type="match status" value="1"/>
</dbReference>
<accession>A0ABS0CHC4</accession>
<dbReference type="Pfam" id="PF00005">
    <property type="entry name" value="ABC_tran"/>
    <property type="match status" value="1"/>
</dbReference>
<evidence type="ECO:0000313" key="13">
    <source>
        <dbReference type="Proteomes" id="UP000702209"/>
    </source>
</evidence>
<evidence type="ECO:0000256" key="3">
    <source>
        <dbReference type="ARBA" id="ARBA00022475"/>
    </source>
</evidence>
<keyword evidence="3" id="KW-1003">Cell membrane</keyword>
<dbReference type="InterPro" id="IPR005894">
    <property type="entry name" value="DrrA"/>
</dbReference>
<evidence type="ECO:0000256" key="4">
    <source>
        <dbReference type="ARBA" id="ARBA00022741"/>
    </source>
</evidence>
<feature type="compositionally biased region" description="Basic and acidic residues" evidence="10">
    <location>
        <begin position="310"/>
        <end position="333"/>
    </location>
</feature>
<evidence type="ECO:0000256" key="5">
    <source>
        <dbReference type="ARBA" id="ARBA00022840"/>
    </source>
</evidence>
<dbReference type="EMBL" id="JADLQX010000001">
    <property type="protein sequence ID" value="MBF6296014.1"/>
    <property type="molecule type" value="Genomic_DNA"/>
</dbReference>
<sequence length="339" mass="36242">MPDAIVAEGLVKRYGQLVALDGLDLTVPEGTVTALLGPNGAGKTTTVRVLTTLLVPDAGRATVAGIDVLRDPQALRSRIGASGQYAAVDEYLTGFENLEMVGRLYHMGVQRSKERARELLERFRLTDAADRPVKGYSGGMRRRLDLAGALVANPPVLFLDEPTTGLDPRARLDLWDVIEELVAGGTTLLLTTQYMEEADRLADSIAVIDHGKVIAKGTADELKTLVGGDRIELTVDRAENLATAEAALKSLADGEIHLEPGLRRITVPVADGSQALVEAVGRLAEHSVQIHDVGLRRPSLDDVFLTLTGHEAERPAGGDQANDRPEAGDKVEATKGTNR</sequence>
<dbReference type="PANTHER" id="PTHR42711">
    <property type="entry name" value="ABC TRANSPORTER ATP-BINDING PROTEIN"/>
    <property type="match status" value="1"/>
</dbReference>
<keyword evidence="2" id="KW-0813">Transport</keyword>
<evidence type="ECO:0000256" key="7">
    <source>
        <dbReference type="ARBA" id="ARBA00023136"/>
    </source>
</evidence>
<dbReference type="Pfam" id="PF13732">
    <property type="entry name" value="DrrA1-3_C"/>
    <property type="match status" value="1"/>
</dbReference>
<reference evidence="12 13" key="1">
    <citation type="submission" date="2020-10" db="EMBL/GenBank/DDBJ databases">
        <title>Identification of Nocardia species via Next-generation sequencing and recognition of intraspecies genetic diversity.</title>
        <authorList>
            <person name="Li P."/>
            <person name="Li P."/>
            <person name="Lu B."/>
        </authorList>
    </citation>
    <scope>NUCLEOTIDE SEQUENCE [LARGE SCALE GENOMIC DNA]</scope>
    <source>
        <strain evidence="12 13">BJ06-0157</strain>
    </source>
</reference>
<evidence type="ECO:0000256" key="6">
    <source>
        <dbReference type="ARBA" id="ARBA00022967"/>
    </source>
</evidence>
<keyword evidence="6" id="KW-1278">Translocase</keyword>
<keyword evidence="5 12" id="KW-0067">ATP-binding</keyword>
<dbReference type="SMART" id="SM00382">
    <property type="entry name" value="AAA"/>
    <property type="match status" value="1"/>
</dbReference>
<keyword evidence="13" id="KW-1185">Reference proteome</keyword>
<protein>
    <submittedName>
        <fullName evidence="12">ATP-binding cassette domain-containing protein</fullName>
    </submittedName>
</protein>
<name>A0ABS0CHC4_9NOCA</name>
<evidence type="ECO:0000256" key="9">
    <source>
        <dbReference type="ARBA" id="ARBA00049985"/>
    </source>
</evidence>
<dbReference type="Proteomes" id="UP000702209">
    <property type="component" value="Unassembled WGS sequence"/>
</dbReference>
<feature type="region of interest" description="Disordered" evidence="10">
    <location>
        <begin position="310"/>
        <end position="339"/>
    </location>
</feature>
<evidence type="ECO:0000259" key="11">
    <source>
        <dbReference type="PROSITE" id="PS50893"/>
    </source>
</evidence>
<dbReference type="InterPro" id="IPR017871">
    <property type="entry name" value="ABC_transporter-like_CS"/>
</dbReference>
<dbReference type="InterPro" id="IPR025302">
    <property type="entry name" value="DrrA1/2-like_C"/>
</dbReference>
<comment type="similarity">
    <text evidence="9">Belongs to the ABC transporter superfamily. Drug exporter-1 (DrugE1) (TC 3.A.1.105) family.</text>
</comment>
<organism evidence="12 13">
    <name type="scientific">Nocardia amamiensis</name>
    <dbReference type="NCBI Taxonomy" id="404578"/>
    <lineage>
        <taxon>Bacteria</taxon>
        <taxon>Bacillati</taxon>
        <taxon>Actinomycetota</taxon>
        <taxon>Actinomycetes</taxon>
        <taxon>Mycobacteriales</taxon>
        <taxon>Nocardiaceae</taxon>
        <taxon>Nocardia</taxon>
    </lineage>
</organism>
<dbReference type="GO" id="GO:0005524">
    <property type="term" value="F:ATP binding"/>
    <property type="evidence" value="ECO:0007669"/>
    <property type="project" value="UniProtKB-KW"/>
</dbReference>
<dbReference type="InterPro" id="IPR050763">
    <property type="entry name" value="ABC_transporter_ATP-binding"/>
</dbReference>
<dbReference type="PANTHER" id="PTHR42711:SF19">
    <property type="entry name" value="DOXORUBICIN RESISTANCE ATP-BINDING PROTEIN DRRA"/>
    <property type="match status" value="1"/>
</dbReference>
<dbReference type="SUPFAM" id="SSF52540">
    <property type="entry name" value="P-loop containing nucleoside triphosphate hydrolases"/>
    <property type="match status" value="1"/>
</dbReference>
<dbReference type="InterPro" id="IPR003439">
    <property type="entry name" value="ABC_transporter-like_ATP-bd"/>
</dbReference>
<comment type="caution">
    <text evidence="12">The sequence shown here is derived from an EMBL/GenBank/DDBJ whole genome shotgun (WGS) entry which is preliminary data.</text>
</comment>
<keyword evidence="4" id="KW-0547">Nucleotide-binding</keyword>
<evidence type="ECO:0000256" key="8">
    <source>
        <dbReference type="ARBA" id="ARBA00023251"/>
    </source>
</evidence>
<evidence type="ECO:0000256" key="1">
    <source>
        <dbReference type="ARBA" id="ARBA00004413"/>
    </source>
</evidence>
<proteinExistence type="inferred from homology"/>
<dbReference type="NCBIfam" id="TIGR01188">
    <property type="entry name" value="drrA"/>
    <property type="match status" value="1"/>
</dbReference>
<keyword evidence="7" id="KW-0472">Membrane</keyword>
<evidence type="ECO:0000256" key="2">
    <source>
        <dbReference type="ARBA" id="ARBA00022448"/>
    </source>
</evidence>
<dbReference type="Gene3D" id="3.40.50.300">
    <property type="entry name" value="P-loop containing nucleotide triphosphate hydrolases"/>
    <property type="match status" value="1"/>
</dbReference>
<feature type="domain" description="ABC transporter" evidence="11">
    <location>
        <begin position="5"/>
        <end position="235"/>
    </location>
</feature>
<comment type="subcellular location">
    <subcellularLocation>
        <location evidence="1">Cell membrane</location>
        <topology evidence="1">Peripheral membrane protein</topology>
        <orientation evidence="1">Cytoplasmic side</orientation>
    </subcellularLocation>
</comment>
<evidence type="ECO:0000256" key="10">
    <source>
        <dbReference type="SAM" id="MobiDB-lite"/>
    </source>
</evidence>
<dbReference type="InterPro" id="IPR003593">
    <property type="entry name" value="AAA+_ATPase"/>
</dbReference>
<dbReference type="InterPro" id="IPR027417">
    <property type="entry name" value="P-loop_NTPase"/>
</dbReference>
<dbReference type="PROSITE" id="PS50893">
    <property type="entry name" value="ABC_TRANSPORTER_2"/>
    <property type="match status" value="1"/>
</dbReference>